<keyword evidence="2" id="KW-1185">Reference proteome</keyword>
<gene>
    <name evidence="1" type="ORF">SCALOS_LOCUS9157</name>
</gene>
<organism evidence="1 2">
    <name type="scientific">Scutellospora calospora</name>
    <dbReference type="NCBI Taxonomy" id="85575"/>
    <lineage>
        <taxon>Eukaryota</taxon>
        <taxon>Fungi</taxon>
        <taxon>Fungi incertae sedis</taxon>
        <taxon>Mucoromycota</taxon>
        <taxon>Glomeromycotina</taxon>
        <taxon>Glomeromycetes</taxon>
        <taxon>Diversisporales</taxon>
        <taxon>Gigasporaceae</taxon>
        <taxon>Scutellospora</taxon>
    </lineage>
</organism>
<protein>
    <submittedName>
        <fullName evidence="1">6409_t:CDS:1</fullName>
    </submittedName>
</protein>
<dbReference type="Proteomes" id="UP000789860">
    <property type="component" value="Unassembled WGS sequence"/>
</dbReference>
<dbReference type="EMBL" id="CAJVPM010027046">
    <property type="protein sequence ID" value="CAG8664597.1"/>
    <property type="molecule type" value="Genomic_DNA"/>
</dbReference>
<evidence type="ECO:0000313" key="2">
    <source>
        <dbReference type="Proteomes" id="UP000789860"/>
    </source>
</evidence>
<name>A0ACA9NLH3_9GLOM</name>
<evidence type="ECO:0000313" key="1">
    <source>
        <dbReference type="EMBL" id="CAG8664597.1"/>
    </source>
</evidence>
<reference evidence="1" key="1">
    <citation type="submission" date="2021-06" db="EMBL/GenBank/DDBJ databases">
        <authorList>
            <person name="Kallberg Y."/>
            <person name="Tangrot J."/>
            <person name="Rosling A."/>
        </authorList>
    </citation>
    <scope>NUCLEOTIDE SEQUENCE</scope>
    <source>
        <strain evidence="1">AU212A</strain>
    </source>
</reference>
<sequence>MAPTKLKIKGNKAFSLLSTIDTDEDLSKTWRLMTKVKDALEYGMRLENLSWRLWFMHHLMVHDQKTKTQFKKLSNATTKKLEIEKATELKDLTVPSYRPKTQTQDPVVEKKGKKKATKKPSTPVMQSKKGNHKNIKNSKAVDSIQIDENITPVSSISESTIEIDERILVNVTHDVGHDNTNEVLNSINDSRSLEDIWNAVNSRHLYSLRQYTSDQDPFQVVSLPSVFDRINAQALLHPNHQPVMQLDLDQMINVYNISPEPSEPNSPTMD</sequence>
<comment type="caution">
    <text evidence="1">The sequence shown here is derived from an EMBL/GenBank/DDBJ whole genome shotgun (WGS) entry which is preliminary data.</text>
</comment>
<proteinExistence type="predicted"/>
<accession>A0ACA9NLH3</accession>
<feature type="non-terminal residue" evidence="1">
    <location>
        <position position="270"/>
    </location>
</feature>